<sequence length="1386" mass="156611">MDTAGNEYLTPDHLFEISWEVCNKVGGIHTVVSTKAGILQENLKDRYILIGPDLLNGNGQAASFTEDRSLFPVWRDKMAAEGWRIKTGRWNIPGTPLVILVDFTSLYPSKDDILAHLWNTYRLDSLSGQWDYIDPALFGYAAGQIIESLYQPHINASEHIVAQFHEWMTGTGILYLEEHAPQIATIFTTHATVLGRTLSGAGQPLSGHGSPASVAASYNVTSKHSLEQSAASIADCFTCVSETTARECKSFLGRYPDFITPNGFDLALATNLEQQRHTARRTLLTAAGRVMQQTLPDDCLLVLKSGRYEFHNKGIDVFIEALAALKTQTLPRTVIAFIFIPAANTGHINEHAVPGFGDHLLTHYLYAPDKDAIFRSLQEKQLNNTPDDRVKVIYAPVYLNGNDGIFNLSYYELLPGFDLAIFPSCYEPWGYPPLESLAFHVPALTTSLSGFGQAASELPAETRMAITILDRSNVHDTALNISAHIMSFLQRSPAMVNDLRENAGMIAAHFRWETLLEKYLEAYNFALHKSRKREGLYHDKPQATPLQIQTNNNASATWHEINISASFPSALAPLLRLSKNLWWSWHSDAGALFQQIDPMLWEQCREDPLRMLHNLSYEQLDALTRNHDFLNDMRQQEKAFDLYMHTPQQDGPNVAYFCMEYAIHAACRIYSGGLGVLAGDFLKTASDMGVRCIGIGLFYRHGYFRQQFSDDGKQIASPEHLDPSHLPFEQVRDAKGDQLFLHFSFPGRTVYAQVWKMQIGKVPLYLIDTDVSKNTAADRQITSRLYPSDKELRLQQEIILGMGGIRLLTALGVTTDVYHCNEGHAGFMAIERIAQLILQHQLSLESAYEVVKASQLFTTHTSVPAAMDSFPETMLRPYFSSLTASCYISWQEFMALGSKDTRQPQEDFSMFYLAARTAQEINAVSRKHRDVSGKLLQSVWPDYQTAELPVSYVTNGIHLPSWLAPEWKTILAGCGIDMTTGKGDWEHIQHIPEEKVWSVRQQIKKRNIAAIRQLLMKQLAQHHSSPEKVAGVMALLQPDTMFIGFARRFTPYKRSTLLFHHWEQLKKILDDQRPVVFLFSGKAHPDDAAGLNMLQQVINHTENPHILFLEDYDLDISRLLVQGTDLWLNLPVRNREACGTSGMKALMNGVLQFSTPDGWWAEHYDAASGWALTYEYLYKEEEKQNEIDAAQVYSMLYHEIIPLFFRRNEKGIPSEWVQKIKNGIALSGQALCMNRMMEQYGQYYKKLAERGLIMRNNNYACARSLAVWKEKVRDCWDNVHIVNVGQDKSVPFTATAGGKMPVSVVADIGSLTVDDIGAEVLFTPKHGSQARFFKQELLACCQHGQELTLAADIPLRLSGEYNYTFRLYAKNHFLLYHTDMPFIKWA</sequence>
<dbReference type="GO" id="GO:0008184">
    <property type="term" value="F:glycogen phosphorylase activity"/>
    <property type="evidence" value="ECO:0007669"/>
    <property type="project" value="InterPro"/>
</dbReference>
<evidence type="ECO:0000256" key="10">
    <source>
        <dbReference type="ARBA" id="ARBA00025174"/>
    </source>
</evidence>
<dbReference type="InterPro" id="IPR000811">
    <property type="entry name" value="Glyco_trans_35"/>
</dbReference>
<protein>
    <recommendedName>
        <fullName evidence="4">glycogen phosphorylase</fullName>
        <ecNumber evidence="4">2.4.1.1</ecNumber>
    </recommendedName>
</protein>
<evidence type="ECO:0000256" key="1">
    <source>
        <dbReference type="ARBA" id="ARBA00001275"/>
    </source>
</evidence>
<dbReference type="InterPro" id="IPR011834">
    <property type="entry name" value="Agluc_phsphrylas"/>
</dbReference>
<evidence type="ECO:0000256" key="4">
    <source>
        <dbReference type="ARBA" id="ARBA00012591"/>
    </source>
</evidence>
<dbReference type="InterPro" id="IPR052182">
    <property type="entry name" value="Glycogen/Maltodextrin_Phosph"/>
</dbReference>
<evidence type="ECO:0000313" key="13">
    <source>
        <dbReference type="Proteomes" id="UP000476411"/>
    </source>
</evidence>
<keyword evidence="6" id="KW-0328">Glycosyltransferase</keyword>
<proteinExistence type="inferred from homology"/>
<dbReference type="GO" id="GO:0030170">
    <property type="term" value="F:pyridoxal phosphate binding"/>
    <property type="evidence" value="ECO:0007669"/>
    <property type="project" value="InterPro"/>
</dbReference>
<dbReference type="Gene3D" id="3.40.50.2000">
    <property type="entry name" value="Glycogen Phosphorylase B"/>
    <property type="match status" value="5"/>
</dbReference>
<evidence type="ECO:0000256" key="5">
    <source>
        <dbReference type="ARBA" id="ARBA00022533"/>
    </source>
</evidence>
<comment type="cofactor">
    <cofactor evidence="2">
        <name>pyridoxal 5'-phosphate</name>
        <dbReference type="ChEBI" id="CHEBI:597326"/>
    </cofactor>
</comment>
<evidence type="ECO:0000256" key="3">
    <source>
        <dbReference type="ARBA" id="ARBA00006047"/>
    </source>
</evidence>
<keyword evidence="5" id="KW-0021">Allosteric enzyme</keyword>
<gene>
    <name evidence="12" type="primary">glgP</name>
    <name evidence="12" type="ORF">GWR21_00690</name>
</gene>
<accession>A0A6B9Z7F8</accession>
<dbReference type="Proteomes" id="UP000476411">
    <property type="component" value="Chromosome"/>
</dbReference>
<keyword evidence="7" id="KW-0808">Transferase</keyword>
<dbReference type="RefSeq" id="WP_162329867.1">
    <property type="nucleotide sequence ID" value="NZ_CP048113.1"/>
</dbReference>
<organism evidence="12 13">
    <name type="scientific">Chitinophaga agri</name>
    <dbReference type="NCBI Taxonomy" id="2703787"/>
    <lineage>
        <taxon>Bacteria</taxon>
        <taxon>Pseudomonadati</taxon>
        <taxon>Bacteroidota</taxon>
        <taxon>Chitinophagia</taxon>
        <taxon>Chitinophagales</taxon>
        <taxon>Chitinophagaceae</taxon>
        <taxon>Chitinophaga</taxon>
    </lineage>
</organism>
<keyword evidence="13" id="KW-1185">Reference proteome</keyword>
<dbReference type="PROSITE" id="PS00102">
    <property type="entry name" value="PHOSPHORYLASE"/>
    <property type="match status" value="1"/>
</dbReference>
<evidence type="ECO:0000259" key="11">
    <source>
        <dbReference type="Pfam" id="PF11897"/>
    </source>
</evidence>
<comment type="catalytic activity">
    <reaction evidence="1">
        <text>[(1-&gt;4)-alpha-D-glucosyl](n) + phosphate = [(1-&gt;4)-alpha-D-glucosyl](n-1) + alpha-D-glucose 1-phosphate</text>
        <dbReference type="Rhea" id="RHEA:41732"/>
        <dbReference type="Rhea" id="RHEA-COMP:9584"/>
        <dbReference type="Rhea" id="RHEA-COMP:9586"/>
        <dbReference type="ChEBI" id="CHEBI:15444"/>
        <dbReference type="ChEBI" id="CHEBI:43474"/>
        <dbReference type="ChEBI" id="CHEBI:58601"/>
        <dbReference type="EC" id="2.4.1.1"/>
    </reaction>
</comment>
<dbReference type="InterPro" id="IPR035090">
    <property type="entry name" value="Pyridoxal_P_attach_site"/>
</dbReference>
<dbReference type="KEGG" id="chih:GWR21_00690"/>
<dbReference type="SUPFAM" id="SSF53756">
    <property type="entry name" value="UDP-Glycosyltransferase/glycogen phosphorylase"/>
    <property type="match status" value="2"/>
</dbReference>
<reference evidence="12 13" key="1">
    <citation type="submission" date="2020-01" db="EMBL/GenBank/DDBJ databases">
        <title>Complete genome sequence of Chitinophaga sp. H33E-04 isolated from quinoa roots.</title>
        <authorList>
            <person name="Weon H.-Y."/>
            <person name="Lee S.A."/>
        </authorList>
    </citation>
    <scope>NUCLEOTIDE SEQUENCE [LARGE SCALE GENOMIC DNA]</scope>
    <source>
        <strain evidence="12 13">H33E-04</strain>
    </source>
</reference>
<dbReference type="Pfam" id="PF00343">
    <property type="entry name" value="Phosphorylase"/>
    <property type="match status" value="2"/>
</dbReference>
<dbReference type="InterPro" id="IPR024517">
    <property type="entry name" value="Glycogen_phosphorylase_DUF3417"/>
</dbReference>
<dbReference type="Pfam" id="PF11897">
    <property type="entry name" value="DUF3417"/>
    <property type="match status" value="1"/>
</dbReference>
<dbReference type="EMBL" id="CP048113">
    <property type="protein sequence ID" value="QHS58162.1"/>
    <property type="molecule type" value="Genomic_DNA"/>
</dbReference>
<comment type="function">
    <text evidence="10">Phosphorylase is an important allosteric enzyme in carbohydrate metabolism. Enzymes from different sources differ in their regulatory mechanisms and in their natural substrates. However, all known phosphorylases share catalytic and structural properties.</text>
</comment>
<evidence type="ECO:0000256" key="9">
    <source>
        <dbReference type="ARBA" id="ARBA00023277"/>
    </source>
</evidence>
<evidence type="ECO:0000256" key="8">
    <source>
        <dbReference type="ARBA" id="ARBA00022898"/>
    </source>
</evidence>
<evidence type="ECO:0000256" key="2">
    <source>
        <dbReference type="ARBA" id="ARBA00001933"/>
    </source>
</evidence>
<dbReference type="NCBIfam" id="TIGR02094">
    <property type="entry name" value="more_P_ylases"/>
    <property type="match status" value="1"/>
</dbReference>
<keyword evidence="8" id="KW-0663">Pyridoxal phosphate</keyword>
<dbReference type="EC" id="2.4.1.1" evidence="4"/>
<dbReference type="PANTHER" id="PTHR42655:SF1">
    <property type="entry name" value="GLYCOGEN PHOSPHORYLASE"/>
    <property type="match status" value="1"/>
</dbReference>
<keyword evidence="9" id="KW-0119">Carbohydrate metabolism</keyword>
<evidence type="ECO:0000256" key="6">
    <source>
        <dbReference type="ARBA" id="ARBA00022676"/>
    </source>
</evidence>
<comment type="similarity">
    <text evidence="3">Belongs to the glycogen phosphorylase family.</text>
</comment>
<dbReference type="Pfam" id="PF05693">
    <property type="entry name" value="Glycogen_syn"/>
    <property type="match status" value="2"/>
</dbReference>
<dbReference type="GO" id="GO:0005978">
    <property type="term" value="P:glycogen biosynthetic process"/>
    <property type="evidence" value="ECO:0007669"/>
    <property type="project" value="InterPro"/>
</dbReference>
<feature type="domain" description="DUF3417" evidence="11">
    <location>
        <begin position="568"/>
        <end position="666"/>
    </location>
</feature>
<name>A0A6B9Z7F8_9BACT</name>
<evidence type="ECO:0000256" key="7">
    <source>
        <dbReference type="ARBA" id="ARBA00022679"/>
    </source>
</evidence>
<evidence type="ECO:0000313" key="12">
    <source>
        <dbReference type="EMBL" id="QHS58162.1"/>
    </source>
</evidence>
<dbReference type="InterPro" id="IPR008631">
    <property type="entry name" value="Glycogen_synth"/>
</dbReference>
<dbReference type="GO" id="GO:0004373">
    <property type="term" value="F:alpha-1,4-glucan glucosyltransferase (UDP-glucose donor) activity"/>
    <property type="evidence" value="ECO:0007669"/>
    <property type="project" value="InterPro"/>
</dbReference>
<dbReference type="PANTHER" id="PTHR42655">
    <property type="entry name" value="GLYCOGEN PHOSPHORYLASE"/>
    <property type="match status" value="1"/>
</dbReference>